<name>A0A9Q3CB99_9BASI</name>
<gene>
    <name evidence="1" type="ORF">O181_021576</name>
</gene>
<dbReference type="Proteomes" id="UP000765509">
    <property type="component" value="Unassembled WGS sequence"/>
</dbReference>
<proteinExistence type="predicted"/>
<protein>
    <submittedName>
        <fullName evidence="1">Uncharacterized protein</fullName>
    </submittedName>
</protein>
<sequence>MKSPYKATSCVPTLQPMGENYENWLLHINKVLSFNFKTPQFVEAEPSLLSSLTSRQSRVIQPNKLEGLFLQPTAAPPSHINRATFDQLVPSTILSNGGSNPTCVFVGKVLSNTAAWVDLSWKEESPFVNQLLEAAEAKACDQFPSFPSSPLLSTGMAPPRSLLKPDTHRPPGTLTAKFSGTCFQCGRRGNWPANFPVFQGFEAPSLHSPLPGPSSQFRPGKPEHCPSMPTTPRSYVVANRFLQVKFVEGDTTNKVLVDSSVSIHLTSTLRFVTNLRSVHPFPVLLEDLSLTITVNQLGTLNLPVQGGYLIINKVPFTPMISGTILLLGKLVQEGLFLVFEGFKLFFHLSERSLSTDFVALALCIKRGLSGGSCVLSSFGTKCNEYQTCLCDLISYKYSPEAKELARLPWSHV</sequence>
<comment type="caution">
    <text evidence="1">The sequence shown here is derived from an EMBL/GenBank/DDBJ whole genome shotgun (WGS) entry which is preliminary data.</text>
</comment>
<keyword evidence="2" id="KW-1185">Reference proteome</keyword>
<accession>A0A9Q3CB99</accession>
<dbReference type="AlphaFoldDB" id="A0A9Q3CB99"/>
<evidence type="ECO:0000313" key="2">
    <source>
        <dbReference type="Proteomes" id="UP000765509"/>
    </source>
</evidence>
<evidence type="ECO:0000313" key="1">
    <source>
        <dbReference type="EMBL" id="MBW0481861.1"/>
    </source>
</evidence>
<reference evidence="1" key="1">
    <citation type="submission" date="2021-03" db="EMBL/GenBank/DDBJ databases">
        <title>Draft genome sequence of rust myrtle Austropuccinia psidii MF-1, a brazilian biotype.</title>
        <authorList>
            <person name="Quecine M.C."/>
            <person name="Pachon D.M.R."/>
            <person name="Bonatelli M.L."/>
            <person name="Correr F.H."/>
            <person name="Franceschini L.M."/>
            <person name="Leite T.F."/>
            <person name="Margarido G.R.A."/>
            <person name="Almeida C.A."/>
            <person name="Ferrarezi J.A."/>
            <person name="Labate C.A."/>
        </authorList>
    </citation>
    <scope>NUCLEOTIDE SEQUENCE</scope>
    <source>
        <strain evidence="1">MF-1</strain>
    </source>
</reference>
<organism evidence="1 2">
    <name type="scientific">Austropuccinia psidii MF-1</name>
    <dbReference type="NCBI Taxonomy" id="1389203"/>
    <lineage>
        <taxon>Eukaryota</taxon>
        <taxon>Fungi</taxon>
        <taxon>Dikarya</taxon>
        <taxon>Basidiomycota</taxon>
        <taxon>Pucciniomycotina</taxon>
        <taxon>Pucciniomycetes</taxon>
        <taxon>Pucciniales</taxon>
        <taxon>Sphaerophragmiaceae</taxon>
        <taxon>Austropuccinia</taxon>
    </lineage>
</organism>
<dbReference type="EMBL" id="AVOT02006544">
    <property type="protein sequence ID" value="MBW0481861.1"/>
    <property type="molecule type" value="Genomic_DNA"/>
</dbReference>